<evidence type="ECO:0000256" key="5">
    <source>
        <dbReference type="ARBA" id="ARBA00022989"/>
    </source>
</evidence>
<dbReference type="Proteomes" id="UP000319941">
    <property type="component" value="Unassembled WGS sequence"/>
</dbReference>
<evidence type="ECO:0000256" key="2">
    <source>
        <dbReference type="ARBA" id="ARBA00022475"/>
    </source>
</evidence>
<gene>
    <name evidence="13" type="ORF">FQP86_01025</name>
</gene>
<dbReference type="GO" id="GO:0046872">
    <property type="term" value="F:metal ion binding"/>
    <property type="evidence" value="ECO:0007669"/>
    <property type="project" value="UniProtKB-KW"/>
</dbReference>
<evidence type="ECO:0000256" key="8">
    <source>
        <dbReference type="ARBA" id="ARBA00023133"/>
    </source>
</evidence>
<feature type="transmembrane region" description="Helical" evidence="12">
    <location>
        <begin position="316"/>
        <end position="337"/>
    </location>
</feature>
<keyword evidence="10" id="KW-1015">Disulfide bond</keyword>
<sequence>MLTSVMLVLVVCVIALGAWTRLVDAGLGCPDWPGCYGALVVPDAQTANLHSPHHPLERYKAWAEMIHRYAASLLGLAAMALVVIGWRVKRLVSISSQFSNEVNYNSRARFPVTLSLALLGMLMLQGAFGAFTVTLKLWPQVVTLHLLGGLAVMSLLGVLWLVLRRRLHDLVSTASAELALPRTRLHQPWLVAAAVVALIVQLALGGWTSSNYAGLACTGFPSCNDSLWPTMDWGEGFHLTQDVGPSYLHGQLHGEARTAIHMAHRGGALLLGGVLMGLYWRQRRYGRREWQVSARREAEYLNGALRHSPARPHNPWRWALVCWGLQAGLGIANVLWWLPLDLALAHTMGAVALTGAVVLGVYESRKSWIEASSDVAR</sequence>
<feature type="transmembrane region" description="Helical" evidence="12">
    <location>
        <begin position="108"/>
        <end position="131"/>
    </location>
</feature>
<evidence type="ECO:0000256" key="9">
    <source>
        <dbReference type="ARBA" id="ARBA00023136"/>
    </source>
</evidence>
<feature type="transmembrane region" description="Helical" evidence="12">
    <location>
        <begin position="343"/>
        <end position="362"/>
    </location>
</feature>
<evidence type="ECO:0000256" key="7">
    <source>
        <dbReference type="ARBA" id="ARBA00023004"/>
    </source>
</evidence>
<feature type="transmembrane region" description="Helical" evidence="12">
    <location>
        <begin position="137"/>
        <end position="163"/>
    </location>
</feature>
<feature type="transmembrane region" description="Helical" evidence="12">
    <location>
        <begin position="262"/>
        <end position="280"/>
    </location>
</feature>
<evidence type="ECO:0000313" key="13">
    <source>
        <dbReference type="EMBL" id="TVU73993.1"/>
    </source>
</evidence>
<dbReference type="Pfam" id="PF02628">
    <property type="entry name" value="COX15-CtaA"/>
    <property type="match status" value="1"/>
</dbReference>
<dbReference type="InterPro" id="IPR050450">
    <property type="entry name" value="COX15/CtaA_HemeA_synthase"/>
</dbReference>
<dbReference type="STRING" id="553385.GCA_000591415_00082"/>
<dbReference type="InterPro" id="IPR003780">
    <property type="entry name" value="COX15/CtaA_fam"/>
</dbReference>
<keyword evidence="14" id="KW-1185">Reference proteome</keyword>
<proteinExistence type="predicted"/>
<keyword evidence="2" id="KW-1003">Cell membrane</keyword>
<dbReference type="AlphaFoldDB" id="A0A558HXX2"/>
<keyword evidence="8" id="KW-0350">Heme biosynthesis</keyword>
<keyword evidence="7" id="KW-0408">Iron</keyword>
<dbReference type="GO" id="GO:0016491">
    <property type="term" value="F:oxidoreductase activity"/>
    <property type="evidence" value="ECO:0007669"/>
    <property type="project" value="UniProtKB-KW"/>
</dbReference>
<keyword evidence="3 12" id="KW-0812">Transmembrane</keyword>
<feature type="transmembrane region" description="Helical" evidence="12">
    <location>
        <begin position="189"/>
        <end position="207"/>
    </location>
</feature>
<comment type="pathway">
    <text evidence="11">Porphyrin-containing compound metabolism.</text>
</comment>
<name>A0A558HXX2_9GAMM</name>
<organism evidence="13 14">
    <name type="scientific">Cobetia crustatorum</name>
    <dbReference type="NCBI Taxonomy" id="553385"/>
    <lineage>
        <taxon>Bacteria</taxon>
        <taxon>Pseudomonadati</taxon>
        <taxon>Pseudomonadota</taxon>
        <taxon>Gammaproteobacteria</taxon>
        <taxon>Oceanospirillales</taxon>
        <taxon>Halomonadaceae</taxon>
        <taxon>Cobetia</taxon>
    </lineage>
</organism>
<dbReference type="GO" id="GO:0006784">
    <property type="term" value="P:heme A biosynthetic process"/>
    <property type="evidence" value="ECO:0007669"/>
    <property type="project" value="InterPro"/>
</dbReference>
<dbReference type="PANTHER" id="PTHR35457">
    <property type="entry name" value="HEME A SYNTHASE"/>
    <property type="match status" value="1"/>
</dbReference>
<keyword evidence="9 12" id="KW-0472">Membrane</keyword>
<evidence type="ECO:0000256" key="3">
    <source>
        <dbReference type="ARBA" id="ARBA00022692"/>
    </source>
</evidence>
<reference evidence="13 14" key="1">
    <citation type="submission" date="2019-07" db="EMBL/GenBank/DDBJ databases">
        <title>Diversity of Bacteria from Kongsfjorden, Arctic.</title>
        <authorList>
            <person name="Yu Y."/>
        </authorList>
    </citation>
    <scope>NUCLEOTIDE SEQUENCE [LARGE SCALE GENOMIC DNA]</scope>
    <source>
        <strain evidence="13 14">SM1923</strain>
    </source>
</reference>
<keyword evidence="6" id="KW-0560">Oxidoreductase</keyword>
<dbReference type="EMBL" id="VNFH01000001">
    <property type="protein sequence ID" value="TVU73993.1"/>
    <property type="molecule type" value="Genomic_DNA"/>
</dbReference>
<accession>A0A558HXX2</accession>
<protein>
    <submittedName>
        <fullName evidence="13">Heme A synthase</fullName>
    </submittedName>
</protein>
<keyword evidence="4" id="KW-0479">Metal-binding</keyword>
<dbReference type="OrthoDB" id="1447144at2"/>
<dbReference type="GO" id="GO:0016020">
    <property type="term" value="C:membrane"/>
    <property type="evidence" value="ECO:0007669"/>
    <property type="project" value="UniProtKB-SubCell"/>
</dbReference>
<feature type="transmembrane region" description="Helical" evidence="12">
    <location>
        <begin position="69"/>
        <end position="88"/>
    </location>
</feature>
<dbReference type="PANTHER" id="PTHR35457:SF1">
    <property type="entry name" value="HEME A SYNTHASE"/>
    <property type="match status" value="1"/>
</dbReference>
<evidence type="ECO:0000256" key="1">
    <source>
        <dbReference type="ARBA" id="ARBA00004141"/>
    </source>
</evidence>
<evidence type="ECO:0000256" key="12">
    <source>
        <dbReference type="SAM" id="Phobius"/>
    </source>
</evidence>
<comment type="caution">
    <text evidence="13">The sequence shown here is derived from an EMBL/GenBank/DDBJ whole genome shotgun (WGS) entry which is preliminary data.</text>
</comment>
<evidence type="ECO:0000256" key="4">
    <source>
        <dbReference type="ARBA" id="ARBA00022723"/>
    </source>
</evidence>
<evidence type="ECO:0000256" key="10">
    <source>
        <dbReference type="ARBA" id="ARBA00023157"/>
    </source>
</evidence>
<keyword evidence="5 12" id="KW-1133">Transmembrane helix</keyword>
<comment type="subcellular location">
    <subcellularLocation>
        <location evidence="1">Membrane</location>
        <topology evidence="1">Multi-pass membrane protein</topology>
    </subcellularLocation>
</comment>
<evidence type="ECO:0000313" key="14">
    <source>
        <dbReference type="Proteomes" id="UP000319941"/>
    </source>
</evidence>
<evidence type="ECO:0000256" key="6">
    <source>
        <dbReference type="ARBA" id="ARBA00023002"/>
    </source>
</evidence>
<evidence type="ECO:0000256" key="11">
    <source>
        <dbReference type="ARBA" id="ARBA00023444"/>
    </source>
</evidence>